<accession>A0A9P9WTB5</accession>
<sequence length="159" mass="16508">MTIAHENLVQHYDRATAMAIAAQVREGCISAAVIVRNAFQQITTAEINDVVNNGCHQIASAVIAATSAVPEKSMIGVATGTANCITRFVHGHAAQTRRLPMPHAAATQLAYTAQGVAATIVVRILAGNLVLSEIRAPSRDQSLPGPEPVGSPHAGLSPC</sequence>
<organism evidence="2 3">
    <name type="scientific">Neoarthrinium moseri</name>
    <dbReference type="NCBI Taxonomy" id="1658444"/>
    <lineage>
        <taxon>Eukaryota</taxon>
        <taxon>Fungi</taxon>
        <taxon>Dikarya</taxon>
        <taxon>Ascomycota</taxon>
        <taxon>Pezizomycotina</taxon>
        <taxon>Sordariomycetes</taxon>
        <taxon>Xylariomycetidae</taxon>
        <taxon>Amphisphaeriales</taxon>
        <taxon>Apiosporaceae</taxon>
        <taxon>Neoarthrinium</taxon>
    </lineage>
</organism>
<evidence type="ECO:0000313" key="2">
    <source>
        <dbReference type="EMBL" id="KAI1878957.1"/>
    </source>
</evidence>
<keyword evidence="3" id="KW-1185">Reference proteome</keyword>
<reference evidence="2" key="1">
    <citation type="submission" date="2021-03" db="EMBL/GenBank/DDBJ databases">
        <title>Revisited historic fungal species revealed as producer of novel bioactive compounds through whole genome sequencing and comparative genomics.</title>
        <authorList>
            <person name="Vignolle G.A."/>
            <person name="Hochenegger N."/>
            <person name="Mach R.L."/>
            <person name="Mach-Aigner A.R."/>
            <person name="Javad Rahimi M."/>
            <person name="Salim K.A."/>
            <person name="Chan C.M."/>
            <person name="Lim L.B.L."/>
            <person name="Cai F."/>
            <person name="Druzhinina I.S."/>
            <person name="U'Ren J.M."/>
            <person name="Derntl C."/>
        </authorList>
    </citation>
    <scope>NUCLEOTIDE SEQUENCE</scope>
    <source>
        <strain evidence="2">TUCIM 5799</strain>
    </source>
</reference>
<evidence type="ECO:0000313" key="3">
    <source>
        <dbReference type="Proteomes" id="UP000829685"/>
    </source>
</evidence>
<dbReference type="EMBL" id="JAFIMR010000005">
    <property type="protein sequence ID" value="KAI1878957.1"/>
    <property type="molecule type" value="Genomic_DNA"/>
</dbReference>
<evidence type="ECO:0000256" key="1">
    <source>
        <dbReference type="SAM" id="MobiDB-lite"/>
    </source>
</evidence>
<comment type="caution">
    <text evidence="2">The sequence shown here is derived from an EMBL/GenBank/DDBJ whole genome shotgun (WGS) entry which is preliminary data.</text>
</comment>
<proteinExistence type="predicted"/>
<protein>
    <submittedName>
        <fullName evidence="2">Uncharacterized protein</fullName>
    </submittedName>
</protein>
<dbReference type="Proteomes" id="UP000829685">
    <property type="component" value="Unassembled WGS sequence"/>
</dbReference>
<feature type="region of interest" description="Disordered" evidence="1">
    <location>
        <begin position="138"/>
        <end position="159"/>
    </location>
</feature>
<dbReference type="AlphaFoldDB" id="A0A9P9WTB5"/>
<name>A0A9P9WTB5_9PEZI</name>
<gene>
    <name evidence="2" type="ORF">JX265_003134</name>
</gene>